<proteinExistence type="predicted"/>
<name>W6Y2L8_COCC2</name>
<keyword evidence="2" id="KW-1185">Reference proteome</keyword>
<dbReference type="EMBL" id="KI964756">
    <property type="protein sequence ID" value="EUC29289.1"/>
    <property type="molecule type" value="Genomic_DNA"/>
</dbReference>
<dbReference type="RefSeq" id="XP_007716404.1">
    <property type="nucleotide sequence ID" value="XM_007718214.1"/>
</dbReference>
<dbReference type="AlphaFoldDB" id="W6Y2L8"/>
<organism evidence="1 2">
    <name type="scientific">Cochliobolus carbonum (strain 26-R-13)</name>
    <name type="common">Maize leaf spot fungus</name>
    <name type="synonym">Bipolaris zeicola</name>
    <dbReference type="NCBI Taxonomy" id="930089"/>
    <lineage>
        <taxon>Eukaryota</taxon>
        <taxon>Fungi</taxon>
        <taxon>Dikarya</taxon>
        <taxon>Ascomycota</taxon>
        <taxon>Pezizomycotina</taxon>
        <taxon>Dothideomycetes</taxon>
        <taxon>Pleosporomycetidae</taxon>
        <taxon>Pleosporales</taxon>
        <taxon>Pleosporineae</taxon>
        <taxon>Pleosporaceae</taxon>
        <taxon>Bipolaris</taxon>
    </lineage>
</organism>
<gene>
    <name evidence="1" type="ORF">COCCADRAFT_40315</name>
</gene>
<dbReference type="Proteomes" id="UP000053841">
    <property type="component" value="Unassembled WGS sequence"/>
</dbReference>
<reference evidence="1 2" key="1">
    <citation type="journal article" date="2013" name="PLoS Genet.">
        <title>Comparative genome structure, secondary metabolite, and effector coding capacity across Cochliobolus pathogens.</title>
        <authorList>
            <person name="Condon B.J."/>
            <person name="Leng Y."/>
            <person name="Wu D."/>
            <person name="Bushley K.E."/>
            <person name="Ohm R.A."/>
            <person name="Otillar R."/>
            <person name="Martin J."/>
            <person name="Schackwitz W."/>
            <person name="Grimwood J."/>
            <person name="MohdZainudin N."/>
            <person name="Xue C."/>
            <person name="Wang R."/>
            <person name="Manning V.A."/>
            <person name="Dhillon B."/>
            <person name="Tu Z.J."/>
            <person name="Steffenson B.J."/>
            <person name="Salamov A."/>
            <person name="Sun H."/>
            <person name="Lowry S."/>
            <person name="LaButti K."/>
            <person name="Han J."/>
            <person name="Copeland A."/>
            <person name="Lindquist E."/>
            <person name="Barry K."/>
            <person name="Schmutz J."/>
            <person name="Baker S.E."/>
            <person name="Ciuffetti L.M."/>
            <person name="Grigoriev I.V."/>
            <person name="Zhong S."/>
            <person name="Turgeon B.G."/>
        </authorList>
    </citation>
    <scope>NUCLEOTIDE SEQUENCE [LARGE SCALE GENOMIC DNA]</scope>
    <source>
        <strain evidence="1 2">26-R-13</strain>
    </source>
</reference>
<dbReference type="HOGENOM" id="CLU_1695171_0_0_1"/>
<sequence length="157" mass="17280">MSTYLVPACTTPTPTPTPTHYICTLLTLLPRHQRLRTPHNAHLSLSSSASASPSKLLRPRFADPPCCRANHRCPHPFFSIPSPSLHMLCLPTTHYPLPTTHNHAPKEKSPVFTPAPHVNGVGRRSWVCACVMCVHVRVKGKKDLTGFFRTTVTGTCA</sequence>
<dbReference type="GeneID" id="19149225"/>
<evidence type="ECO:0000313" key="1">
    <source>
        <dbReference type="EMBL" id="EUC29289.1"/>
    </source>
</evidence>
<dbReference type="KEGG" id="bze:COCCADRAFT_40315"/>
<protein>
    <submittedName>
        <fullName evidence="1">Uncharacterized protein</fullName>
    </submittedName>
</protein>
<dbReference type="OrthoDB" id="3694659at2759"/>
<evidence type="ECO:0000313" key="2">
    <source>
        <dbReference type="Proteomes" id="UP000053841"/>
    </source>
</evidence>
<accession>W6Y2L8</accession>